<evidence type="ECO:0000256" key="2">
    <source>
        <dbReference type="ARBA" id="ARBA00022801"/>
    </source>
</evidence>
<keyword evidence="3" id="KW-0611">Plant defense</keyword>
<dbReference type="FunFam" id="3.40.1090.10:FF:000005">
    <property type="entry name" value="Patatin"/>
    <property type="match status" value="1"/>
</dbReference>
<keyword evidence="11" id="KW-1185">Reference proteome</keyword>
<accession>A0AAQ3T8I4</accession>
<comment type="domain">
    <text evidence="8">The nitrogen atoms of the two glycine residues in the GGXR motif define the oxyanion hole, and stabilize the oxyanion that forms during the nucleophilic attack by the catalytic serine during substrate cleavage.</text>
</comment>
<dbReference type="GO" id="GO:0006952">
    <property type="term" value="P:defense response"/>
    <property type="evidence" value="ECO:0007669"/>
    <property type="project" value="UniProtKB-KW"/>
</dbReference>
<name>A0AAQ3T8I4_PASNO</name>
<feature type="short sequence motif" description="GXSXG" evidence="7">
    <location>
        <begin position="61"/>
        <end position="65"/>
    </location>
</feature>
<comment type="similarity">
    <text evidence="1 8">Belongs to the patatin family.</text>
</comment>
<dbReference type="GO" id="GO:0004620">
    <property type="term" value="F:phospholipase activity"/>
    <property type="evidence" value="ECO:0007669"/>
    <property type="project" value="TreeGrafter"/>
</dbReference>
<dbReference type="Pfam" id="PF01734">
    <property type="entry name" value="Patatin"/>
    <property type="match status" value="1"/>
</dbReference>
<sequence>MDNNYACPPPSKGNLITVLSIDGGGVKGIIPSTFLAFLESKLQELDGSNARIANYFDVIAGTSTGGLITAMLATPSQINTKQPCYEAKDIVPFYLKHCPCIFPCRIYFFLAYFILSTSPYSFSDVTTRTGIFGWFFKILQIIKMIIGPKYDGKYLQKVTNDLLGDRRLKETLTNVVIPTFDVKCVKPTIFSTFKARSNTLMNARLADVCIGTSAAPTVLPAHYFETVDYQTGESCRFNVIDGGLAANNPTLVAMGEITEQIRQKSKDFPETKPLDYHRYLVISLGTGLPEQDIRFDACRVAKWGIVGWLGREDSVPLLHMFFSASSDMTDRHVANLFRAIGCSDQLLRIQDHNIPISAVSADLSTEKNLQGLVQIGENLLHRPLSKDDCKINYIDPVHNGGHITYAGMLTRFAKLLSDERKLRIQNMQLDA</sequence>
<feature type="active site" description="Nucleophile" evidence="7">
    <location>
        <position position="63"/>
    </location>
</feature>
<dbReference type="PROSITE" id="PS51635">
    <property type="entry name" value="PNPLA"/>
    <property type="match status" value="1"/>
</dbReference>
<dbReference type="EMBL" id="CP144748">
    <property type="protein sequence ID" value="WVZ67822.1"/>
    <property type="molecule type" value="Genomic_DNA"/>
</dbReference>
<gene>
    <name evidence="10" type="ORF">U9M48_016851</name>
</gene>
<feature type="short sequence motif" description="GXGXXG" evidence="7">
    <location>
        <begin position="23"/>
        <end position="28"/>
    </location>
</feature>
<dbReference type="InterPro" id="IPR002641">
    <property type="entry name" value="PNPLA_dom"/>
</dbReference>
<dbReference type="AlphaFoldDB" id="A0AAQ3T8I4"/>
<dbReference type="SUPFAM" id="SSF52151">
    <property type="entry name" value="FabD/lysophospholipase-like"/>
    <property type="match status" value="1"/>
</dbReference>
<evidence type="ECO:0000313" key="10">
    <source>
        <dbReference type="EMBL" id="WVZ67822.1"/>
    </source>
</evidence>
<feature type="domain" description="PNPLA" evidence="9">
    <location>
        <begin position="19"/>
        <end position="254"/>
    </location>
</feature>
<evidence type="ECO:0000313" key="11">
    <source>
        <dbReference type="Proteomes" id="UP001341281"/>
    </source>
</evidence>
<comment type="function">
    <text evidence="6">Possesses non-specific lipolytic acyl hydrolase (LAH) activity. Hydrolyzes phospholipids as well as galactolipids. May play a role in disease resistance.</text>
</comment>
<keyword evidence="4 7" id="KW-0442">Lipid degradation</keyword>
<evidence type="ECO:0000256" key="6">
    <source>
        <dbReference type="ARBA" id="ARBA00025642"/>
    </source>
</evidence>
<organism evidence="10 11">
    <name type="scientific">Paspalum notatum var. saurae</name>
    <dbReference type="NCBI Taxonomy" id="547442"/>
    <lineage>
        <taxon>Eukaryota</taxon>
        <taxon>Viridiplantae</taxon>
        <taxon>Streptophyta</taxon>
        <taxon>Embryophyta</taxon>
        <taxon>Tracheophyta</taxon>
        <taxon>Spermatophyta</taxon>
        <taxon>Magnoliopsida</taxon>
        <taxon>Liliopsida</taxon>
        <taxon>Poales</taxon>
        <taxon>Poaceae</taxon>
        <taxon>PACMAD clade</taxon>
        <taxon>Panicoideae</taxon>
        <taxon>Andropogonodae</taxon>
        <taxon>Paspaleae</taxon>
        <taxon>Paspalinae</taxon>
        <taxon>Paspalum</taxon>
    </lineage>
</organism>
<feature type="short sequence motif" description="DGA/G" evidence="7">
    <location>
        <begin position="241"/>
        <end position="243"/>
    </location>
</feature>
<evidence type="ECO:0000256" key="5">
    <source>
        <dbReference type="ARBA" id="ARBA00023098"/>
    </source>
</evidence>
<reference evidence="10 11" key="1">
    <citation type="submission" date="2024-02" db="EMBL/GenBank/DDBJ databases">
        <title>High-quality chromosome-scale genome assembly of Pensacola bahiagrass (Paspalum notatum Flugge var. saurae).</title>
        <authorList>
            <person name="Vega J.M."/>
            <person name="Podio M."/>
            <person name="Orjuela J."/>
            <person name="Siena L.A."/>
            <person name="Pessino S.C."/>
            <person name="Combes M.C."/>
            <person name="Mariac C."/>
            <person name="Albertini E."/>
            <person name="Pupilli F."/>
            <person name="Ortiz J.P.A."/>
            <person name="Leblanc O."/>
        </authorList>
    </citation>
    <scope>NUCLEOTIDE SEQUENCE [LARGE SCALE GENOMIC DNA]</scope>
    <source>
        <strain evidence="10">R1</strain>
        <tissue evidence="10">Leaf</tissue>
    </source>
</reference>
<evidence type="ECO:0000256" key="7">
    <source>
        <dbReference type="PROSITE-ProRule" id="PRU01161"/>
    </source>
</evidence>
<dbReference type="GO" id="GO:0047372">
    <property type="term" value="F:monoacylglycerol lipase activity"/>
    <property type="evidence" value="ECO:0007669"/>
    <property type="project" value="TreeGrafter"/>
</dbReference>
<dbReference type="PANTHER" id="PTHR32176:SF99">
    <property type="entry name" value="PATATIN"/>
    <property type="match status" value="1"/>
</dbReference>
<evidence type="ECO:0000259" key="9">
    <source>
        <dbReference type="PROSITE" id="PS51635"/>
    </source>
</evidence>
<evidence type="ECO:0000256" key="3">
    <source>
        <dbReference type="ARBA" id="ARBA00022821"/>
    </source>
</evidence>
<protein>
    <recommendedName>
        <fullName evidence="8">Patatin</fullName>
        <ecNumber evidence="8">3.1.1.-</ecNumber>
    </recommendedName>
</protein>
<dbReference type="Proteomes" id="UP001341281">
    <property type="component" value="Chromosome 04"/>
</dbReference>
<dbReference type="EC" id="3.1.1.-" evidence="8"/>
<evidence type="ECO:0000256" key="4">
    <source>
        <dbReference type="ARBA" id="ARBA00022963"/>
    </source>
</evidence>
<keyword evidence="5 7" id="KW-0443">Lipid metabolism</keyword>
<keyword evidence="2 7" id="KW-0378">Hydrolase</keyword>
<evidence type="ECO:0000256" key="1">
    <source>
        <dbReference type="ARBA" id="ARBA00010240"/>
    </source>
</evidence>
<feature type="active site" description="Proton acceptor" evidence="7">
    <location>
        <position position="241"/>
    </location>
</feature>
<dbReference type="GO" id="GO:0016042">
    <property type="term" value="P:lipid catabolic process"/>
    <property type="evidence" value="ECO:0007669"/>
    <property type="project" value="UniProtKB-UniRule"/>
</dbReference>
<proteinExistence type="inferred from homology"/>
<dbReference type="PANTHER" id="PTHR32176">
    <property type="entry name" value="XYLOSE ISOMERASE"/>
    <property type="match status" value="1"/>
</dbReference>
<dbReference type="InterPro" id="IPR016035">
    <property type="entry name" value="Acyl_Trfase/lysoPLipase"/>
</dbReference>
<comment type="function">
    <text evidence="8">Lipolytic acyl hydrolase (LAH).</text>
</comment>
<feature type="non-terminal residue" evidence="10">
    <location>
        <position position="1"/>
    </location>
</feature>
<evidence type="ECO:0000256" key="8">
    <source>
        <dbReference type="RuleBase" id="RU361262"/>
    </source>
</evidence>
<dbReference type="Gene3D" id="3.40.1090.10">
    <property type="entry name" value="Cytosolic phospholipase A2 catalytic domain"/>
    <property type="match status" value="1"/>
</dbReference>